<evidence type="ECO:0000256" key="1">
    <source>
        <dbReference type="SAM" id="MobiDB-lite"/>
    </source>
</evidence>
<protein>
    <submittedName>
        <fullName evidence="2">DUF2996 domain-containing protein</fullName>
    </submittedName>
</protein>
<name>A0ABW7C9C9_9CYAN</name>
<dbReference type="Proteomes" id="UP001604335">
    <property type="component" value="Unassembled WGS sequence"/>
</dbReference>
<feature type="compositionally biased region" description="Low complexity" evidence="1">
    <location>
        <begin position="13"/>
        <end position="23"/>
    </location>
</feature>
<dbReference type="EMBL" id="JAZAQF010000057">
    <property type="protein sequence ID" value="MFG3817759.1"/>
    <property type="molecule type" value="Genomic_DNA"/>
</dbReference>
<evidence type="ECO:0000313" key="2">
    <source>
        <dbReference type="EMBL" id="MFG3817759.1"/>
    </source>
</evidence>
<keyword evidence="3" id="KW-1185">Reference proteome</keyword>
<organism evidence="2 3">
    <name type="scientific">Limnothrix redekei LRLZ20PSL1</name>
    <dbReference type="NCBI Taxonomy" id="3112953"/>
    <lineage>
        <taxon>Bacteria</taxon>
        <taxon>Bacillati</taxon>
        <taxon>Cyanobacteriota</taxon>
        <taxon>Cyanophyceae</taxon>
        <taxon>Pseudanabaenales</taxon>
        <taxon>Pseudanabaenaceae</taxon>
        <taxon>Limnothrix</taxon>
    </lineage>
</organism>
<gene>
    <name evidence="2" type="ORF">VPK24_08935</name>
</gene>
<comment type="caution">
    <text evidence="2">The sequence shown here is derived from an EMBL/GenBank/DDBJ whole genome shotgun (WGS) entry which is preliminary data.</text>
</comment>
<reference evidence="3" key="1">
    <citation type="journal article" date="2024" name="Algal Res.">
        <title>Biochemical, toxicological and genomic investigation of a high-biomass producing Limnothrix strain isolated from Italian shallow drinking water reservoir.</title>
        <authorList>
            <person name="Simonazzi M."/>
            <person name="Shishido T.K."/>
            <person name="Delbaje E."/>
            <person name="Wahlsten M."/>
            <person name="Fewer D.P."/>
            <person name="Sivonen K."/>
            <person name="Pezzolesi L."/>
            <person name="Pistocchi R."/>
        </authorList>
    </citation>
    <scope>NUCLEOTIDE SEQUENCE [LARGE SCALE GENOMIC DNA]</scope>
    <source>
        <strain evidence="3">LRLZ20PSL1</strain>
    </source>
</reference>
<dbReference type="PANTHER" id="PTHR36341:SF3">
    <property type="entry name" value="DUF2996 FAMILY PROTEIN"/>
    <property type="match status" value="1"/>
</dbReference>
<accession>A0ABW7C9C9</accession>
<dbReference type="PANTHER" id="PTHR36341">
    <property type="entry name" value="DUF2996 FAMILY PROTEIN"/>
    <property type="match status" value="1"/>
</dbReference>
<dbReference type="RefSeq" id="WP_393012305.1">
    <property type="nucleotide sequence ID" value="NZ_JAZAQF010000057.1"/>
</dbReference>
<feature type="compositionally biased region" description="Basic and acidic residues" evidence="1">
    <location>
        <begin position="1"/>
        <end position="11"/>
    </location>
</feature>
<dbReference type="InterPro" id="IPR021374">
    <property type="entry name" value="DUF2996"/>
</dbReference>
<dbReference type="Pfam" id="PF11210">
    <property type="entry name" value="DUF2996"/>
    <property type="match status" value="1"/>
</dbReference>
<proteinExistence type="predicted"/>
<evidence type="ECO:0000313" key="3">
    <source>
        <dbReference type="Proteomes" id="UP001604335"/>
    </source>
</evidence>
<sequence>MADNPEVKAEVQAKAPAAAPKAAPAKEKAPKPEDKPFGEFIETEYLPALQKALGNRGVAGLALQFVNATVPIKGLEDNQCSQVIGSWGDREFRVYFPKDDINATKGFSYTEKGGPHSTLEPFLIDERKASLDLLVNAVALRLRAQKWIERN</sequence>
<feature type="compositionally biased region" description="Basic and acidic residues" evidence="1">
    <location>
        <begin position="24"/>
        <end position="36"/>
    </location>
</feature>
<feature type="region of interest" description="Disordered" evidence="1">
    <location>
        <begin position="1"/>
        <end position="36"/>
    </location>
</feature>